<dbReference type="InterPro" id="IPR015676">
    <property type="entry name" value="Tob1/2"/>
</dbReference>
<proteinExistence type="inferred from homology"/>
<dbReference type="GO" id="GO:0003714">
    <property type="term" value="F:transcription corepressor activity"/>
    <property type="evidence" value="ECO:0007669"/>
    <property type="project" value="TreeGrafter"/>
</dbReference>
<evidence type="ECO:0000259" key="3">
    <source>
        <dbReference type="Pfam" id="PF07742"/>
    </source>
</evidence>
<dbReference type="SUPFAM" id="SSF160696">
    <property type="entry name" value="BTG domain-like"/>
    <property type="match status" value="1"/>
</dbReference>
<protein>
    <recommendedName>
        <fullName evidence="3">Anti-proliferative protein domain-containing protein</fullName>
    </recommendedName>
</protein>
<dbReference type="WBParaSite" id="MBELARI_LOCUS20167">
    <property type="protein sequence ID" value="MBELARI_LOCUS20167"/>
    <property type="gene ID" value="MBELARI_LOCUS20167"/>
</dbReference>
<feature type="domain" description="Anti-proliferative protein" evidence="3">
    <location>
        <begin position="1"/>
        <end position="108"/>
    </location>
</feature>
<accession>A0AAF3F386</accession>
<dbReference type="Pfam" id="PF07742">
    <property type="entry name" value="BTG"/>
    <property type="match status" value="1"/>
</dbReference>
<dbReference type="GO" id="GO:0005737">
    <property type="term" value="C:cytoplasm"/>
    <property type="evidence" value="ECO:0007669"/>
    <property type="project" value="TreeGrafter"/>
</dbReference>
<dbReference type="InterPro" id="IPR036054">
    <property type="entry name" value="BTG-like_sf"/>
</dbReference>
<dbReference type="Proteomes" id="UP000887575">
    <property type="component" value="Unassembled WGS sequence"/>
</dbReference>
<dbReference type="PANTHER" id="PTHR17537">
    <property type="entry name" value="TRANSDUCER OF ERBB2 TOB"/>
    <property type="match status" value="1"/>
</dbReference>
<dbReference type="Gene3D" id="3.90.640.90">
    <property type="entry name" value="Anti-proliferative protein, N-terminal domain"/>
    <property type="match status" value="1"/>
</dbReference>
<dbReference type="GO" id="GO:0005634">
    <property type="term" value="C:nucleus"/>
    <property type="evidence" value="ECO:0007669"/>
    <property type="project" value="TreeGrafter"/>
</dbReference>
<dbReference type="AlphaFoldDB" id="A0AAF3F386"/>
<evidence type="ECO:0000313" key="5">
    <source>
        <dbReference type="WBParaSite" id="MBELARI_LOCUS20167"/>
    </source>
</evidence>
<evidence type="ECO:0000256" key="2">
    <source>
        <dbReference type="ARBA" id="ARBA00022553"/>
    </source>
</evidence>
<dbReference type="PANTHER" id="PTHR17537:SF5">
    <property type="entry name" value="TRANSDUCER OF ERBB2, ISOFORM A"/>
    <property type="match status" value="1"/>
</dbReference>
<name>A0AAF3F386_9BILA</name>
<sequence length="353" mass="39415">MYTEVKELVNLIARLLLTKVPRTKVCIFAEYYANQLILRFSANWDVHDAVIGDKIRVLILRDGDELDRDLQCSADTMLVRKDILMKQIPDGFSVRIGPGYVGYSVNECSPLIHLWNGPINADDNYNPFPEFVLKWQSSNSGTTTNMGIGKGVRGGAIYGRGNMDDGSKLDVHDFVPLRLIVRPFLTHGPINPYFHGSLYEKSFEYTGKEDANVEVGHFAMTRFGSQKKRPDYELIQRIQRQVKPEASIDHEGMPPPPQAFADKPSPAPIQYLPFHSKIKDNVVLCNSGQQQNMFGSASDVKITQDESSNTMAFLQGINKSGGLNGAINGAQIIQNTYGAWCPNISPVKKTEFQ</sequence>
<evidence type="ECO:0000313" key="4">
    <source>
        <dbReference type="Proteomes" id="UP000887575"/>
    </source>
</evidence>
<keyword evidence="2" id="KW-0597">Phosphoprotein</keyword>
<comment type="similarity">
    <text evidence="1">Belongs to the BTG family.</text>
</comment>
<evidence type="ECO:0000256" key="1">
    <source>
        <dbReference type="ARBA" id="ARBA00007989"/>
    </source>
</evidence>
<reference evidence="5" key="1">
    <citation type="submission" date="2024-02" db="UniProtKB">
        <authorList>
            <consortium name="WormBaseParasite"/>
        </authorList>
    </citation>
    <scope>IDENTIFICATION</scope>
</reference>
<keyword evidence="4" id="KW-1185">Reference proteome</keyword>
<organism evidence="4 5">
    <name type="scientific">Mesorhabditis belari</name>
    <dbReference type="NCBI Taxonomy" id="2138241"/>
    <lineage>
        <taxon>Eukaryota</taxon>
        <taxon>Metazoa</taxon>
        <taxon>Ecdysozoa</taxon>
        <taxon>Nematoda</taxon>
        <taxon>Chromadorea</taxon>
        <taxon>Rhabditida</taxon>
        <taxon>Rhabditina</taxon>
        <taxon>Rhabditomorpha</taxon>
        <taxon>Rhabditoidea</taxon>
        <taxon>Rhabditidae</taxon>
        <taxon>Mesorhabditinae</taxon>
        <taxon>Mesorhabditis</taxon>
    </lineage>
</organism>
<dbReference type="InterPro" id="IPR002087">
    <property type="entry name" value="Anti_prolifrtn"/>
</dbReference>